<gene>
    <name evidence="1" type="ORF">BJ508DRAFT_377405</name>
</gene>
<keyword evidence="2" id="KW-1185">Reference proteome</keyword>
<organism evidence="1 2">
    <name type="scientific">Ascobolus immersus RN42</name>
    <dbReference type="NCBI Taxonomy" id="1160509"/>
    <lineage>
        <taxon>Eukaryota</taxon>
        <taxon>Fungi</taxon>
        <taxon>Dikarya</taxon>
        <taxon>Ascomycota</taxon>
        <taxon>Pezizomycotina</taxon>
        <taxon>Pezizomycetes</taxon>
        <taxon>Pezizales</taxon>
        <taxon>Ascobolaceae</taxon>
        <taxon>Ascobolus</taxon>
    </lineage>
</organism>
<protein>
    <submittedName>
        <fullName evidence="1">Uncharacterized protein</fullName>
    </submittedName>
</protein>
<evidence type="ECO:0000313" key="2">
    <source>
        <dbReference type="Proteomes" id="UP000275078"/>
    </source>
</evidence>
<dbReference type="Proteomes" id="UP000275078">
    <property type="component" value="Unassembled WGS sequence"/>
</dbReference>
<reference evidence="1 2" key="1">
    <citation type="journal article" date="2018" name="Nat. Ecol. Evol.">
        <title>Pezizomycetes genomes reveal the molecular basis of ectomycorrhizal truffle lifestyle.</title>
        <authorList>
            <person name="Murat C."/>
            <person name="Payen T."/>
            <person name="Noel B."/>
            <person name="Kuo A."/>
            <person name="Morin E."/>
            <person name="Chen J."/>
            <person name="Kohler A."/>
            <person name="Krizsan K."/>
            <person name="Balestrini R."/>
            <person name="Da Silva C."/>
            <person name="Montanini B."/>
            <person name="Hainaut M."/>
            <person name="Levati E."/>
            <person name="Barry K.W."/>
            <person name="Belfiori B."/>
            <person name="Cichocki N."/>
            <person name="Clum A."/>
            <person name="Dockter R.B."/>
            <person name="Fauchery L."/>
            <person name="Guy J."/>
            <person name="Iotti M."/>
            <person name="Le Tacon F."/>
            <person name="Lindquist E.A."/>
            <person name="Lipzen A."/>
            <person name="Malagnac F."/>
            <person name="Mello A."/>
            <person name="Molinier V."/>
            <person name="Miyauchi S."/>
            <person name="Poulain J."/>
            <person name="Riccioni C."/>
            <person name="Rubini A."/>
            <person name="Sitrit Y."/>
            <person name="Splivallo R."/>
            <person name="Traeger S."/>
            <person name="Wang M."/>
            <person name="Zifcakova L."/>
            <person name="Wipf D."/>
            <person name="Zambonelli A."/>
            <person name="Paolocci F."/>
            <person name="Nowrousian M."/>
            <person name="Ottonello S."/>
            <person name="Baldrian P."/>
            <person name="Spatafora J.W."/>
            <person name="Henrissat B."/>
            <person name="Nagy L.G."/>
            <person name="Aury J.M."/>
            <person name="Wincker P."/>
            <person name="Grigoriev I.V."/>
            <person name="Bonfante P."/>
            <person name="Martin F.M."/>
        </authorList>
    </citation>
    <scope>NUCLEOTIDE SEQUENCE [LARGE SCALE GENOMIC DNA]</scope>
    <source>
        <strain evidence="1 2">RN42</strain>
    </source>
</reference>
<dbReference type="AlphaFoldDB" id="A0A3N4I171"/>
<dbReference type="EMBL" id="ML119694">
    <property type="protein sequence ID" value="RPA79845.1"/>
    <property type="molecule type" value="Genomic_DNA"/>
</dbReference>
<proteinExistence type="predicted"/>
<sequence>MMKPGIRSSQGGCYRYAECTAHPGTWVLISLGYVWIHSSNFAIQRWNWEEAPGMPSRLISVSWHVARCSGWDWTATTLLLRQAFGKGLGGTLISEVKPVMPINVARSRQRQDTATQRDEGLVLLVLSGGSTSCLPQWLNHSYLLLRTAESNLQQPPNPLSLRLRSSIASKPQISLPLNPPLTISSSVPAYARSQPLSAFRFKGLQSYWTPSPLATSGPPAAPAASLQLTTQVFTWKAKVPDQHTQFAHTTSLSLDMKRLFGSGLAASAIHTPLKYRKSQPYAIHDTISAS</sequence>
<accession>A0A3N4I171</accession>
<name>A0A3N4I171_ASCIM</name>
<evidence type="ECO:0000313" key="1">
    <source>
        <dbReference type="EMBL" id="RPA79845.1"/>
    </source>
</evidence>